<dbReference type="Proteomes" id="UP000713222">
    <property type="component" value="Unassembled WGS sequence"/>
</dbReference>
<dbReference type="Proteomes" id="UP000572953">
    <property type="component" value="Unassembled WGS sequence"/>
</dbReference>
<dbReference type="Pfam" id="PF06347">
    <property type="entry name" value="SH3_4"/>
    <property type="match status" value="2"/>
</dbReference>
<organism evidence="4 5">
    <name type="scientific">Candidatus Fonsibacter lacus</name>
    <dbReference type="NCBI Taxonomy" id="2576439"/>
    <lineage>
        <taxon>Bacteria</taxon>
        <taxon>Pseudomonadati</taxon>
        <taxon>Pseudomonadota</taxon>
        <taxon>Alphaproteobacteria</taxon>
        <taxon>Candidatus Pelagibacterales</taxon>
        <taxon>Candidatus Pelagibacterales incertae sedis</taxon>
        <taxon>Candidatus Fonsibacter</taxon>
    </lineage>
</organism>
<dbReference type="Proteomes" id="UP000699985">
    <property type="component" value="Unassembled WGS sequence"/>
</dbReference>
<name>A0A845S7G4_9PROT</name>
<evidence type="ECO:0000313" key="5">
    <source>
        <dbReference type="Proteomes" id="UP000572953"/>
    </source>
</evidence>
<gene>
    <name evidence="1" type="ORF">EBV32_01510</name>
    <name evidence="4" type="ORF">EBV78_00085</name>
    <name evidence="2" type="ORF">EBX29_01570</name>
    <name evidence="3" type="ORF">EBX74_00045</name>
</gene>
<reference evidence="4 5" key="1">
    <citation type="submission" date="2018-10" db="EMBL/GenBank/DDBJ databases">
        <title>Iterative Subtractive Binning of Freshwater Chronoseries Metagenomes Recovers Nearly Complete Genomes from over Four Hundred Novel Species.</title>
        <authorList>
            <person name="Rodriguez-R L.M."/>
            <person name="Tsementzi D."/>
            <person name="Luo C."/>
            <person name="Konstantinidis K.T."/>
        </authorList>
    </citation>
    <scope>NUCLEOTIDE SEQUENCE [LARGE SCALE GENOMIC DNA]</scope>
    <source>
        <strain evidence="4">WB7_2B_003</strain>
        <strain evidence="1">WB7_6_001</strain>
        <strain evidence="2">WB8_1A_003</strain>
        <strain evidence="3">WB8_2A_004</strain>
    </source>
</reference>
<comment type="caution">
    <text evidence="4">The sequence shown here is derived from an EMBL/GenBank/DDBJ whole genome shotgun (WGS) entry which is preliminary data.</text>
</comment>
<protein>
    <recommendedName>
        <fullName evidence="6">SH3b domain-containing protein</fullName>
    </recommendedName>
</protein>
<dbReference type="EMBL" id="RGMI01000047">
    <property type="protein sequence ID" value="NCU50450.1"/>
    <property type="molecule type" value="Genomic_DNA"/>
</dbReference>
<evidence type="ECO:0000313" key="3">
    <source>
        <dbReference type="EMBL" id="NCU52694.1"/>
    </source>
</evidence>
<dbReference type="EMBL" id="RGGN01000001">
    <property type="protein sequence ID" value="NCU62487.1"/>
    <property type="molecule type" value="Genomic_DNA"/>
</dbReference>
<dbReference type="AlphaFoldDB" id="A0A845S7G4"/>
<proteinExistence type="predicted"/>
<dbReference type="Proteomes" id="UP000747791">
    <property type="component" value="Unassembled WGS sequence"/>
</dbReference>
<dbReference type="InterPro" id="IPR010466">
    <property type="entry name" value="DUF1058"/>
</dbReference>
<evidence type="ECO:0008006" key="6">
    <source>
        <dbReference type="Google" id="ProtNLM"/>
    </source>
</evidence>
<accession>A0A845S7G4</accession>
<evidence type="ECO:0000313" key="1">
    <source>
        <dbReference type="EMBL" id="NBN87757.1"/>
    </source>
</evidence>
<evidence type="ECO:0000313" key="4">
    <source>
        <dbReference type="EMBL" id="NCU62487.1"/>
    </source>
</evidence>
<sequence length="159" mass="18366">MKFKTIILILSFIIFTSADLLAQKITTKKYLSIRTSVANLRIGPSSAHPIAFVYEKKNMPVEVIDEFEVWRKVKDYQGDIGWIHLSQLSRKRTLLTMKDGIVLFKNATIYSKPIIKIGNLEAASIKKCIPNWCLIEIQKYKGWIQTDHVWGLENKEIIN</sequence>
<dbReference type="EMBL" id="RGET01000011">
    <property type="protein sequence ID" value="NBN87757.1"/>
    <property type="molecule type" value="Genomic_DNA"/>
</dbReference>
<dbReference type="Gene3D" id="2.30.30.40">
    <property type="entry name" value="SH3 Domains"/>
    <property type="match status" value="1"/>
</dbReference>
<dbReference type="EMBL" id="RGOB01000001">
    <property type="protein sequence ID" value="NCU52694.1"/>
    <property type="molecule type" value="Genomic_DNA"/>
</dbReference>
<evidence type="ECO:0000313" key="2">
    <source>
        <dbReference type="EMBL" id="NCU50450.1"/>
    </source>
</evidence>